<dbReference type="InterPro" id="IPR049102">
    <property type="entry name" value="Gp67_N"/>
</dbReference>
<dbReference type="EMBL" id="MH606185">
    <property type="protein sequence ID" value="AXH71153.1"/>
    <property type="molecule type" value="Genomic_DNA"/>
</dbReference>
<name>A0A345MJX1_BPBSP</name>
<dbReference type="Pfam" id="PF20880">
    <property type="entry name" value="G1_gp67_N"/>
    <property type="match status" value="1"/>
</dbReference>
<dbReference type="InterPro" id="IPR049103">
    <property type="entry name" value="Gp67_C"/>
</dbReference>
<keyword evidence="4" id="KW-1185">Reference proteome</keyword>
<organismHost>
    <name type="scientific">Bacillus subtilis</name>
    <dbReference type="NCBI Taxonomy" id="1423"/>
</organismHost>
<evidence type="ECO:0000259" key="1">
    <source>
        <dbReference type="Pfam" id="PF20880"/>
    </source>
</evidence>
<organism evidence="3 4">
    <name type="scientific">Bacillus phage BSP38</name>
    <dbReference type="NCBI Taxonomy" id="2283013"/>
    <lineage>
        <taxon>Viruses</taxon>
        <taxon>Duplodnaviria</taxon>
        <taxon>Heunggongvirae</taxon>
        <taxon>Uroviricota</taxon>
        <taxon>Caudoviricetes</taxon>
        <taxon>Herelleviridae</taxon>
        <taxon>Bastillevirinae</taxon>
        <taxon>Jeonjuvirus</taxon>
        <taxon>Jeonjuvirus BSP38</taxon>
    </lineage>
</organism>
<evidence type="ECO:0000259" key="2">
    <source>
        <dbReference type="Pfam" id="PF20881"/>
    </source>
</evidence>
<evidence type="ECO:0000313" key="3">
    <source>
        <dbReference type="EMBL" id="AXH71153.1"/>
    </source>
</evidence>
<dbReference type="Proteomes" id="UP000260425">
    <property type="component" value="Segment"/>
</dbReference>
<protein>
    <submittedName>
        <fullName evidence="3">Uncharacterized protein</fullName>
    </submittedName>
</protein>
<evidence type="ECO:0000313" key="4">
    <source>
        <dbReference type="Proteomes" id="UP000260425"/>
    </source>
</evidence>
<feature type="domain" description="Gp67 C-terminal" evidence="2">
    <location>
        <begin position="95"/>
        <end position="194"/>
    </location>
</feature>
<gene>
    <name evidence="3" type="ORF">BSP38_111</name>
</gene>
<reference evidence="3 4" key="1">
    <citation type="submission" date="2018-07" db="EMBL/GenBank/DDBJ databases">
        <title>Complete nucleotide sequence of Bacillus phage BSP38.</title>
        <authorList>
            <person name="Ghosh K."/>
            <person name="Kim K.-P."/>
        </authorList>
    </citation>
    <scope>NUCLEOTIDE SEQUENCE [LARGE SCALE GENOMIC DNA]</scope>
</reference>
<feature type="domain" description="Gp67 N-terminal" evidence="1">
    <location>
        <begin position="12"/>
        <end position="84"/>
    </location>
</feature>
<accession>A0A345MJX1</accession>
<proteinExistence type="predicted"/>
<dbReference type="Pfam" id="PF20881">
    <property type="entry name" value="G1_gp67_C"/>
    <property type="match status" value="1"/>
</dbReference>
<sequence>MKLIAEHSKESVTLRVYTTGKDTKDIDMPRENIHYWYPFNVNFTYRYTNAKGYLYLVKAKSYTGPNVYSVDILKRTKELEKKDGVMFNPKVYERNLLIIKRAEQLGIIPITQDYNYQSIEFGFDLIGSCIDAIKQRGEERLLEAEPSASWENHTHLNEEWDTRAYSYLTEEENNTLLEFGEIYGMLTVMRKLVERR</sequence>